<dbReference type="InterPro" id="IPR036663">
    <property type="entry name" value="Fumarylacetoacetase_C_sf"/>
</dbReference>
<keyword evidence="3" id="KW-1185">Reference proteome</keyword>
<dbReference type="PANTHER" id="PTHR43211">
    <property type="entry name" value="FUMARYLACETOACETATE HYDROLASE"/>
    <property type="match status" value="1"/>
</dbReference>
<name>A0A1I3MX34_9PSEU</name>
<dbReference type="GO" id="GO:0003824">
    <property type="term" value="F:catalytic activity"/>
    <property type="evidence" value="ECO:0007669"/>
    <property type="project" value="InterPro"/>
</dbReference>
<evidence type="ECO:0000313" key="2">
    <source>
        <dbReference type="EMBL" id="SFJ01492.1"/>
    </source>
</evidence>
<dbReference type="Pfam" id="PF01557">
    <property type="entry name" value="FAA_hydrolase"/>
    <property type="match status" value="1"/>
</dbReference>
<dbReference type="STRING" id="115433.SAMN05421835_102507"/>
<accession>A0A1I3MX34</accession>
<proteinExistence type="predicted"/>
<dbReference type="AlphaFoldDB" id="A0A1I3MX34"/>
<evidence type="ECO:0000313" key="3">
    <source>
        <dbReference type="Proteomes" id="UP000199025"/>
    </source>
</evidence>
<dbReference type="Gene3D" id="3.90.850.10">
    <property type="entry name" value="Fumarylacetoacetase-like, C-terminal domain"/>
    <property type="match status" value="1"/>
</dbReference>
<protein>
    <submittedName>
        <fullName evidence="2">2-keto-4-pentenoate hydratase/2-oxohepta-3-ene-1,7-dioic acid hydratase (Catechol pathway)</fullName>
    </submittedName>
</protein>
<sequence length="299" mass="33127">MEIRRLHRAPGRIEFQTRQGPADEWQPAGENPLGYPPPFGDEWEIERLRPADGAVVLPFQPLSFRDFMIYEQHVVDAGRGYARRFLPAVSRLAGGYEALTRRVFPAFQPNKLWYRQPVYYMSNALTFVPSGTPVSCPPYSQALDYELELGFVLGRPLRDATPEEAEQAIAAFVVLCDFSARDVQIPEMRSGFGPQKSKHFVNSLSATAVTADAVRWRELTGAVRINGEVVAEPRSADARYSLGELLAHASRGENLYAGELFATGTLPGGSGMENGHWLRPGDTLRLEIEGVGAIEHPIS</sequence>
<dbReference type="RefSeq" id="WP_091504785.1">
    <property type="nucleotide sequence ID" value="NZ_FORP01000002.1"/>
</dbReference>
<reference evidence="2 3" key="1">
    <citation type="submission" date="2016-10" db="EMBL/GenBank/DDBJ databases">
        <authorList>
            <person name="de Groot N.N."/>
        </authorList>
    </citation>
    <scope>NUCLEOTIDE SEQUENCE [LARGE SCALE GENOMIC DNA]</scope>
    <source>
        <strain evidence="2 3">DSM 44468</strain>
    </source>
</reference>
<dbReference type="PANTHER" id="PTHR43211:SF1">
    <property type="entry name" value="BLL6422 PROTEIN"/>
    <property type="match status" value="1"/>
</dbReference>
<dbReference type="EMBL" id="FORP01000002">
    <property type="protein sequence ID" value="SFJ01492.1"/>
    <property type="molecule type" value="Genomic_DNA"/>
</dbReference>
<evidence type="ECO:0000259" key="1">
    <source>
        <dbReference type="Pfam" id="PF01557"/>
    </source>
</evidence>
<dbReference type="OrthoDB" id="2273115at2"/>
<gene>
    <name evidence="2" type="ORF">SAMN05421835_102507</name>
</gene>
<dbReference type="Proteomes" id="UP000199025">
    <property type="component" value="Unassembled WGS sequence"/>
</dbReference>
<dbReference type="SUPFAM" id="SSF56529">
    <property type="entry name" value="FAH"/>
    <property type="match status" value="1"/>
</dbReference>
<feature type="domain" description="Fumarylacetoacetase-like C-terminal" evidence="1">
    <location>
        <begin position="113"/>
        <end position="298"/>
    </location>
</feature>
<organism evidence="2 3">
    <name type="scientific">Amycolatopsis sacchari</name>
    <dbReference type="NCBI Taxonomy" id="115433"/>
    <lineage>
        <taxon>Bacteria</taxon>
        <taxon>Bacillati</taxon>
        <taxon>Actinomycetota</taxon>
        <taxon>Actinomycetes</taxon>
        <taxon>Pseudonocardiales</taxon>
        <taxon>Pseudonocardiaceae</taxon>
        <taxon>Amycolatopsis</taxon>
    </lineage>
</organism>
<dbReference type="InterPro" id="IPR011234">
    <property type="entry name" value="Fumarylacetoacetase-like_C"/>
</dbReference>